<dbReference type="SUPFAM" id="SSF103481">
    <property type="entry name" value="Multidrug resistance efflux transporter EmrE"/>
    <property type="match status" value="1"/>
</dbReference>
<dbReference type="KEGG" id="amus:LMH87_009753"/>
<reference evidence="11" key="1">
    <citation type="journal article" date="2023" name="Access Microbiol">
        <title>De-novo genome assembly for Akanthomyces muscarius, a biocontrol agent of insect agricultural pests.</title>
        <authorList>
            <person name="Erdos Z."/>
            <person name="Studholme D.J."/>
            <person name="Raymond B."/>
            <person name="Sharma M."/>
        </authorList>
    </citation>
    <scope>NUCLEOTIDE SEQUENCE</scope>
    <source>
        <strain evidence="11">Ve6</strain>
    </source>
</reference>
<dbReference type="InterPro" id="IPR037185">
    <property type="entry name" value="EmrE-like"/>
</dbReference>
<evidence type="ECO:0000256" key="6">
    <source>
        <dbReference type="ARBA" id="ARBA00022989"/>
    </source>
</evidence>
<comment type="subcellular location">
    <subcellularLocation>
        <location evidence="2">Endoplasmic reticulum membrane</location>
        <topology evidence="2">Multi-pass membrane protein</topology>
    </subcellularLocation>
</comment>
<evidence type="ECO:0000256" key="8">
    <source>
        <dbReference type="SAM" id="MobiDB-lite"/>
    </source>
</evidence>
<dbReference type="Pfam" id="PF03151">
    <property type="entry name" value="TPT"/>
    <property type="match status" value="1"/>
</dbReference>
<dbReference type="InterPro" id="IPR004853">
    <property type="entry name" value="Sugar_P_trans_dom"/>
</dbReference>
<feature type="transmembrane region" description="Helical" evidence="9">
    <location>
        <begin position="295"/>
        <end position="315"/>
    </location>
</feature>
<feature type="transmembrane region" description="Helical" evidence="9">
    <location>
        <begin position="471"/>
        <end position="488"/>
    </location>
</feature>
<feature type="compositionally biased region" description="Pro residues" evidence="8">
    <location>
        <begin position="44"/>
        <end position="54"/>
    </location>
</feature>
<evidence type="ECO:0000256" key="3">
    <source>
        <dbReference type="ARBA" id="ARBA00010425"/>
    </source>
</evidence>
<dbReference type="Gene3D" id="1.10.3730.20">
    <property type="match status" value="1"/>
</dbReference>
<feature type="domain" description="Sugar phosphate transporter" evidence="10">
    <location>
        <begin position="164"/>
        <end position="487"/>
    </location>
</feature>
<evidence type="ECO:0000259" key="10">
    <source>
        <dbReference type="Pfam" id="PF03151"/>
    </source>
</evidence>
<feature type="transmembrane region" description="Helical" evidence="9">
    <location>
        <begin position="321"/>
        <end position="340"/>
    </location>
</feature>
<dbReference type="GO" id="GO:0005789">
    <property type="term" value="C:endoplasmic reticulum membrane"/>
    <property type="evidence" value="ECO:0007669"/>
    <property type="project" value="UniProtKB-SubCell"/>
</dbReference>
<feature type="transmembrane region" description="Helical" evidence="9">
    <location>
        <begin position="239"/>
        <end position="256"/>
    </location>
</feature>
<feature type="transmembrane region" description="Helical" evidence="9">
    <location>
        <begin position="420"/>
        <end position="438"/>
    </location>
</feature>
<keyword evidence="12" id="KW-1185">Reference proteome</keyword>
<sequence>MARHEACHHSNSPLLSSHFFLFLPHLDQHEETRSSRLRTASKQPAPPPPSPPPCTMEKFPELDTSLGVRSPSPYKSPSGYSNGSASLSDRGAAFSSSKRENGHHLPPPGLGIWNNNNNHNGAARGHTRQKSLSDAFRTIRTRNGSLSQNAHEIADALKAPVSPKLIILCITWYMSSALTNTSSKSILNAFNMPATLTLVQFAFVSTLCMAMAWLATIFPVLREKITALQHPIRPPTRDVIMTTLPLAAFQIFGHLLSSSATSRIPVSLVHTIKGLSPLFTVLAYRFIYNIRYPQATYLSLIPLTLGVMLACSGKHGFGGQLLGVFQAFLAAIIFVTQNIFSKKLFNEAAKVENGVVGANSKKLDKLNLLCYSSGMAFLLTLPIWFFAEGITLLRDVLQDGAVELSNKPNAFDHGRLTVEFIFNGVFHFGQNILAFVLLSMVSPVTYSVASLLKRVFVIVLAILWFRSPMSPVQGLGIALTILGLYLYDRTSESNKADRKAQAMTQSRAGTPLLPINEVASRSRNGFIPTPSRPISQGYGYFGPSAGDSKRSDD</sequence>
<feature type="transmembrane region" description="Helical" evidence="9">
    <location>
        <begin position="198"/>
        <end position="218"/>
    </location>
</feature>
<keyword evidence="6 9" id="KW-1133">Transmembrane helix</keyword>
<evidence type="ECO:0000256" key="9">
    <source>
        <dbReference type="SAM" id="Phobius"/>
    </source>
</evidence>
<feature type="transmembrane region" description="Helical" evidence="9">
    <location>
        <begin position="368"/>
        <end position="387"/>
    </location>
</feature>
<evidence type="ECO:0000256" key="1">
    <source>
        <dbReference type="ARBA" id="ARBA00003420"/>
    </source>
</evidence>
<feature type="compositionally biased region" description="Low complexity" evidence="8">
    <location>
        <begin position="70"/>
        <end position="84"/>
    </location>
</feature>
<dbReference type="InterPro" id="IPR050186">
    <property type="entry name" value="TPT_transporter"/>
</dbReference>
<evidence type="ECO:0000313" key="12">
    <source>
        <dbReference type="Proteomes" id="UP001144673"/>
    </source>
</evidence>
<comment type="function">
    <text evidence="1">Involved in the import of GDP-mannose from the cytoplasm into the Golgi lumen.</text>
</comment>
<protein>
    <recommendedName>
        <fullName evidence="10">Sugar phosphate transporter domain-containing protein</fullName>
    </recommendedName>
</protein>
<gene>
    <name evidence="11" type="ORF">LMH87_009753</name>
</gene>
<feature type="transmembrane region" description="Helical" evidence="9">
    <location>
        <begin position="445"/>
        <end position="465"/>
    </location>
</feature>
<comment type="similarity">
    <text evidence="3">Belongs to the TPT transporter family. SLC35D subfamily.</text>
</comment>
<dbReference type="PANTHER" id="PTHR11132">
    <property type="entry name" value="SOLUTE CARRIER FAMILY 35"/>
    <property type="match status" value="1"/>
</dbReference>
<evidence type="ECO:0000256" key="7">
    <source>
        <dbReference type="ARBA" id="ARBA00023136"/>
    </source>
</evidence>
<dbReference type="Proteomes" id="UP001144673">
    <property type="component" value="Chromosome 5"/>
</dbReference>
<dbReference type="RefSeq" id="XP_056053915.1">
    <property type="nucleotide sequence ID" value="XM_056196804.1"/>
</dbReference>
<feature type="transmembrane region" description="Helical" evidence="9">
    <location>
        <begin position="268"/>
        <end position="288"/>
    </location>
</feature>
<feature type="region of interest" description="Disordered" evidence="8">
    <location>
        <begin position="31"/>
        <end position="132"/>
    </location>
</feature>
<keyword evidence="5 9" id="KW-0812">Transmembrane</keyword>
<keyword evidence="7 9" id="KW-0472">Membrane</keyword>
<comment type="subunit">
    <text evidence="4">Homooligomer.</text>
</comment>
<dbReference type="AlphaFoldDB" id="A0A9W8QCL9"/>
<dbReference type="GeneID" id="80896912"/>
<evidence type="ECO:0000256" key="2">
    <source>
        <dbReference type="ARBA" id="ARBA00004477"/>
    </source>
</evidence>
<organism evidence="11 12">
    <name type="scientific">Akanthomyces muscarius</name>
    <name type="common">Entomopathogenic fungus</name>
    <name type="synonym">Lecanicillium muscarium</name>
    <dbReference type="NCBI Taxonomy" id="2231603"/>
    <lineage>
        <taxon>Eukaryota</taxon>
        <taxon>Fungi</taxon>
        <taxon>Dikarya</taxon>
        <taxon>Ascomycota</taxon>
        <taxon>Pezizomycotina</taxon>
        <taxon>Sordariomycetes</taxon>
        <taxon>Hypocreomycetidae</taxon>
        <taxon>Hypocreales</taxon>
        <taxon>Cordycipitaceae</taxon>
        <taxon>Akanthomyces</taxon>
    </lineage>
</organism>
<comment type="caution">
    <text evidence="11">The sequence shown here is derived from an EMBL/GenBank/DDBJ whole genome shotgun (WGS) entry which is preliminary data.</text>
</comment>
<accession>A0A9W8QCL9</accession>
<feature type="region of interest" description="Disordered" evidence="8">
    <location>
        <begin position="521"/>
        <end position="553"/>
    </location>
</feature>
<evidence type="ECO:0000313" key="11">
    <source>
        <dbReference type="EMBL" id="KAJ4153257.1"/>
    </source>
</evidence>
<dbReference type="EMBL" id="JAJHUN010000008">
    <property type="protein sequence ID" value="KAJ4153257.1"/>
    <property type="molecule type" value="Genomic_DNA"/>
</dbReference>
<name>A0A9W8QCL9_AKAMU</name>
<evidence type="ECO:0000256" key="5">
    <source>
        <dbReference type="ARBA" id="ARBA00022692"/>
    </source>
</evidence>
<evidence type="ECO:0000256" key="4">
    <source>
        <dbReference type="ARBA" id="ARBA00011182"/>
    </source>
</evidence>
<proteinExistence type="inferred from homology"/>